<protein>
    <submittedName>
        <fullName evidence="1">Uncharacterized protein</fullName>
    </submittedName>
</protein>
<accession>A0ACC2M257</accession>
<organism evidence="1 2">
    <name type="scientific">Persea americana</name>
    <name type="common">Avocado</name>
    <dbReference type="NCBI Taxonomy" id="3435"/>
    <lineage>
        <taxon>Eukaryota</taxon>
        <taxon>Viridiplantae</taxon>
        <taxon>Streptophyta</taxon>
        <taxon>Embryophyta</taxon>
        <taxon>Tracheophyta</taxon>
        <taxon>Spermatophyta</taxon>
        <taxon>Magnoliopsida</taxon>
        <taxon>Magnoliidae</taxon>
        <taxon>Laurales</taxon>
        <taxon>Lauraceae</taxon>
        <taxon>Persea</taxon>
    </lineage>
</organism>
<evidence type="ECO:0000313" key="1">
    <source>
        <dbReference type="EMBL" id="KAJ8639720.1"/>
    </source>
</evidence>
<comment type="caution">
    <text evidence="1">The sequence shown here is derived from an EMBL/GenBank/DDBJ whole genome shotgun (WGS) entry which is preliminary data.</text>
</comment>
<dbReference type="EMBL" id="CM056813">
    <property type="protein sequence ID" value="KAJ8639720.1"/>
    <property type="molecule type" value="Genomic_DNA"/>
</dbReference>
<evidence type="ECO:0000313" key="2">
    <source>
        <dbReference type="Proteomes" id="UP001234297"/>
    </source>
</evidence>
<gene>
    <name evidence="1" type="ORF">MRB53_016414</name>
</gene>
<sequence length="173" mass="19847">MWFLSVIYEIWFAILGILNQFPKCLSIDGDTYLDTLSLRYEKGSQPSQLSLVDIFVITVDSLKEPVTNAILSILVVDYSIDKVSCYIFYEGAAMLTLEALSETSDFTRKWVPFCKKFNDDQVAPEWYFAHKMDYLKDMVLTSFGKGRRAMKRGFGMLQKAIVWSCRCIGAKLN</sequence>
<keyword evidence="2" id="KW-1185">Reference proteome</keyword>
<reference evidence="1 2" key="1">
    <citation type="journal article" date="2022" name="Hortic Res">
        <title>A haplotype resolved chromosomal level avocado genome allows analysis of novel avocado genes.</title>
        <authorList>
            <person name="Nath O."/>
            <person name="Fletcher S.J."/>
            <person name="Hayward A."/>
            <person name="Shaw L.M."/>
            <person name="Masouleh A.K."/>
            <person name="Furtado A."/>
            <person name="Henry R.J."/>
            <person name="Mitter N."/>
        </authorList>
    </citation>
    <scope>NUCLEOTIDE SEQUENCE [LARGE SCALE GENOMIC DNA]</scope>
    <source>
        <strain evidence="2">cv. Hass</strain>
    </source>
</reference>
<proteinExistence type="predicted"/>
<dbReference type="Proteomes" id="UP001234297">
    <property type="component" value="Chromosome 5"/>
</dbReference>
<name>A0ACC2M257_PERAE</name>